<evidence type="ECO:0000313" key="2">
    <source>
        <dbReference type="Proteomes" id="UP001374535"/>
    </source>
</evidence>
<proteinExistence type="predicted"/>
<dbReference type="Proteomes" id="UP001374535">
    <property type="component" value="Chromosome 5"/>
</dbReference>
<name>A0AAQ3NK92_VIGMU</name>
<protein>
    <submittedName>
        <fullName evidence="1">Uncharacterized protein</fullName>
    </submittedName>
</protein>
<dbReference type="EMBL" id="CP144696">
    <property type="protein sequence ID" value="WVZ10932.1"/>
    <property type="molecule type" value="Genomic_DNA"/>
</dbReference>
<gene>
    <name evidence="1" type="ORF">V8G54_015462</name>
</gene>
<accession>A0AAQ3NK92</accession>
<organism evidence="1 2">
    <name type="scientific">Vigna mungo</name>
    <name type="common">Black gram</name>
    <name type="synonym">Phaseolus mungo</name>
    <dbReference type="NCBI Taxonomy" id="3915"/>
    <lineage>
        <taxon>Eukaryota</taxon>
        <taxon>Viridiplantae</taxon>
        <taxon>Streptophyta</taxon>
        <taxon>Embryophyta</taxon>
        <taxon>Tracheophyta</taxon>
        <taxon>Spermatophyta</taxon>
        <taxon>Magnoliopsida</taxon>
        <taxon>eudicotyledons</taxon>
        <taxon>Gunneridae</taxon>
        <taxon>Pentapetalae</taxon>
        <taxon>rosids</taxon>
        <taxon>fabids</taxon>
        <taxon>Fabales</taxon>
        <taxon>Fabaceae</taxon>
        <taxon>Papilionoideae</taxon>
        <taxon>50 kb inversion clade</taxon>
        <taxon>NPAAA clade</taxon>
        <taxon>indigoferoid/millettioid clade</taxon>
        <taxon>Phaseoleae</taxon>
        <taxon>Vigna</taxon>
    </lineage>
</organism>
<reference evidence="1 2" key="1">
    <citation type="journal article" date="2023" name="Life. Sci Alliance">
        <title>Evolutionary insights into 3D genome organization and epigenetic landscape of Vigna mungo.</title>
        <authorList>
            <person name="Junaid A."/>
            <person name="Singh B."/>
            <person name="Bhatia S."/>
        </authorList>
    </citation>
    <scope>NUCLEOTIDE SEQUENCE [LARGE SCALE GENOMIC DNA]</scope>
    <source>
        <strain evidence="1">Urdbean</strain>
    </source>
</reference>
<evidence type="ECO:0000313" key="1">
    <source>
        <dbReference type="EMBL" id="WVZ10932.1"/>
    </source>
</evidence>
<keyword evidence="2" id="KW-1185">Reference proteome</keyword>
<sequence length="130" mass="14992">MRAERERNPPDRTVAAHGVERDRVANQHVPHLVLQSRHRELNRVLRPVHDGGPCAPHGGGRWRDRKLLHPVDDLINRGKVLRGIIRRVEERSGLARRLVGEGCVGENHFLRGFEAVEFFLFRGFRIVTVY</sequence>
<dbReference type="AlphaFoldDB" id="A0AAQ3NK92"/>